<feature type="compositionally biased region" description="Polar residues" evidence="1">
    <location>
        <begin position="51"/>
        <end position="62"/>
    </location>
</feature>
<feature type="region of interest" description="Disordered" evidence="1">
    <location>
        <begin position="51"/>
        <end position="135"/>
    </location>
</feature>
<organism evidence="3 4">
    <name type="scientific">Noviherbaspirillum pedocola</name>
    <dbReference type="NCBI Taxonomy" id="2801341"/>
    <lineage>
        <taxon>Bacteria</taxon>
        <taxon>Pseudomonadati</taxon>
        <taxon>Pseudomonadota</taxon>
        <taxon>Betaproteobacteria</taxon>
        <taxon>Burkholderiales</taxon>
        <taxon>Oxalobacteraceae</taxon>
        <taxon>Noviherbaspirillum</taxon>
    </lineage>
</organism>
<name>A0A934SYY7_9BURK</name>
<dbReference type="EMBL" id="JAEPBG010000015">
    <property type="protein sequence ID" value="MBK4737870.1"/>
    <property type="molecule type" value="Genomic_DNA"/>
</dbReference>
<dbReference type="RefSeq" id="WP_200596518.1">
    <property type="nucleotide sequence ID" value="NZ_JAEPBG010000015.1"/>
</dbReference>
<proteinExistence type="predicted"/>
<gene>
    <name evidence="3" type="ORF">JJB74_24885</name>
</gene>
<evidence type="ECO:0000256" key="2">
    <source>
        <dbReference type="SAM" id="Phobius"/>
    </source>
</evidence>
<feature type="compositionally biased region" description="Acidic residues" evidence="1">
    <location>
        <begin position="74"/>
        <end position="89"/>
    </location>
</feature>
<reference evidence="3" key="1">
    <citation type="submission" date="2021-01" db="EMBL/GenBank/DDBJ databases">
        <title>Genome sequence of strain Noviherbaspirillum sp. DKR-6.</title>
        <authorList>
            <person name="Chaudhary D.K."/>
        </authorList>
    </citation>
    <scope>NUCLEOTIDE SEQUENCE</scope>
    <source>
        <strain evidence="3">DKR-6</strain>
    </source>
</reference>
<keyword evidence="2" id="KW-1133">Transmembrane helix</keyword>
<dbReference type="Proteomes" id="UP000622890">
    <property type="component" value="Unassembled WGS sequence"/>
</dbReference>
<feature type="compositionally biased region" description="Basic and acidic residues" evidence="1">
    <location>
        <begin position="119"/>
        <end position="128"/>
    </location>
</feature>
<keyword evidence="2" id="KW-0472">Membrane</keyword>
<evidence type="ECO:0000313" key="3">
    <source>
        <dbReference type="EMBL" id="MBK4737870.1"/>
    </source>
</evidence>
<feature type="transmembrane region" description="Helical" evidence="2">
    <location>
        <begin position="159"/>
        <end position="178"/>
    </location>
</feature>
<dbReference type="AlphaFoldDB" id="A0A934SYY7"/>
<sequence length="212" mass="22833">MNQQNHHRNAQPMGKAYLDFARDILEGRGGRLRSRDTRAVFNERRSATALYETSASQDQGTVLSEGLGNAAPEDGGDDEDGDGAGDGDPDSDRSPPSSSIPTSTPTRAISTLSPQFPRRPHEDKPDKKSVHRRKKSASVAPCCDAVWARWDIARRSLRLVGFAIFAAYALAVVFVLMGERDLAATILKHTVPGISGKVCGLVLVGMSCRKSG</sequence>
<keyword evidence="2" id="KW-0812">Transmembrane</keyword>
<protein>
    <submittedName>
        <fullName evidence="3">Uncharacterized protein</fullName>
    </submittedName>
</protein>
<comment type="caution">
    <text evidence="3">The sequence shown here is derived from an EMBL/GenBank/DDBJ whole genome shotgun (WGS) entry which is preliminary data.</text>
</comment>
<feature type="compositionally biased region" description="Low complexity" evidence="1">
    <location>
        <begin position="94"/>
        <end position="111"/>
    </location>
</feature>
<evidence type="ECO:0000256" key="1">
    <source>
        <dbReference type="SAM" id="MobiDB-lite"/>
    </source>
</evidence>
<evidence type="ECO:0000313" key="4">
    <source>
        <dbReference type="Proteomes" id="UP000622890"/>
    </source>
</evidence>
<accession>A0A934SYY7</accession>
<keyword evidence="4" id="KW-1185">Reference proteome</keyword>